<proteinExistence type="predicted"/>
<organism evidence="1 2">
    <name type="scientific">Phytophthora fragariae</name>
    <dbReference type="NCBI Taxonomy" id="53985"/>
    <lineage>
        <taxon>Eukaryota</taxon>
        <taxon>Sar</taxon>
        <taxon>Stramenopiles</taxon>
        <taxon>Oomycota</taxon>
        <taxon>Peronosporomycetes</taxon>
        <taxon>Peronosporales</taxon>
        <taxon>Peronosporaceae</taxon>
        <taxon>Phytophthora</taxon>
    </lineage>
</organism>
<reference evidence="1 2" key="1">
    <citation type="submission" date="2018-08" db="EMBL/GenBank/DDBJ databases">
        <title>Genomic investigation of the strawberry pathogen Phytophthora fragariae indicates pathogenicity is determined by transcriptional variation in three key races.</title>
        <authorList>
            <person name="Adams T.M."/>
            <person name="Armitage A.D."/>
            <person name="Sobczyk M.K."/>
            <person name="Bates H.J."/>
            <person name="Dunwell J.M."/>
            <person name="Nellist C.F."/>
            <person name="Harrison R.J."/>
        </authorList>
    </citation>
    <scope>NUCLEOTIDE SEQUENCE [LARGE SCALE GENOMIC DNA]</scope>
    <source>
        <strain evidence="1 2">NOV-9</strain>
    </source>
</reference>
<dbReference type="AlphaFoldDB" id="A0A6A3DVA2"/>
<accession>A0A6A3DVA2</accession>
<dbReference type="EMBL" id="QXGF01002602">
    <property type="protein sequence ID" value="KAE8924056.1"/>
    <property type="molecule type" value="Genomic_DNA"/>
</dbReference>
<sequence>MALQAVRRTTLHAAARICQLGSVLASVHAPRCTPPWAPATARASGRAVEAVLCLAASPLPPCRR</sequence>
<gene>
    <name evidence="1" type="ORF">PF009_g25710</name>
</gene>
<protein>
    <submittedName>
        <fullName evidence="1">Uncharacterized protein</fullName>
    </submittedName>
</protein>
<name>A0A6A3DVA2_9STRA</name>
<comment type="caution">
    <text evidence="1">The sequence shown here is derived from an EMBL/GenBank/DDBJ whole genome shotgun (WGS) entry which is preliminary data.</text>
</comment>
<evidence type="ECO:0000313" key="1">
    <source>
        <dbReference type="EMBL" id="KAE8924056.1"/>
    </source>
</evidence>
<dbReference type="Proteomes" id="UP000429523">
    <property type="component" value="Unassembled WGS sequence"/>
</dbReference>
<evidence type="ECO:0000313" key="2">
    <source>
        <dbReference type="Proteomes" id="UP000429523"/>
    </source>
</evidence>